<dbReference type="InterPro" id="IPR036259">
    <property type="entry name" value="MFS_trans_sf"/>
</dbReference>
<protein>
    <submittedName>
        <fullName evidence="8">Putative glucarate transporter</fullName>
    </submittedName>
</protein>
<evidence type="ECO:0000259" key="7">
    <source>
        <dbReference type="PROSITE" id="PS50850"/>
    </source>
</evidence>
<dbReference type="InterPro" id="IPR011701">
    <property type="entry name" value="MFS"/>
</dbReference>
<feature type="transmembrane region" description="Helical" evidence="6">
    <location>
        <begin position="25"/>
        <end position="42"/>
    </location>
</feature>
<dbReference type="GO" id="GO:0022857">
    <property type="term" value="F:transmembrane transporter activity"/>
    <property type="evidence" value="ECO:0007669"/>
    <property type="project" value="InterPro"/>
</dbReference>
<feature type="transmembrane region" description="Helical" evidence="6">
    <location>
        <begin position="324"/>
        <end position="342"/>
    </location>
</feature>
<reference evidence="8 9" key="1">
    <citation type="submission" date="2019-09" db="EMBL/GenBank/DDBJ databases">
        <authorList>
            <person name="Chandra G."/>
            <person name="Truman W A."/>
        </authorList>
    </citation>
    <scope>NUCLEOTIDE SEQUENCE [LARGE SCALE GENOMIC DNA]</scope>
    <source>
        <strain evidence="8">PS710</strain>
    </source>
</reference>
<dbReference type="RefSeq" id="WP_150762962.1">
    <property type="nucleotide sequence ID" value="NZ_CABVHW010000001.1"/>
</dbReference>
<dbReference type="Proteomes" id="UP000381093">
    <property type="component" value="Unassembled WGS sequence"/>
</dbReference>
<feature type="domain" description="Major facilitator superfamily (MFS) profile" evidence="7">
    <location>
        <begin position="29"/>
        <end position="436"/>
    </location>
</feature>
<accession>A0A5E6ZYQ8</accession>
<proteinExistence type="inferred from homology"/>
<dbReference type="CDD" id="cd17319">
    <property type="entry name" value="MFS_ExuT_GudP_like"/>
    <property type="match status" value="1"/>
</dbReference>
<feature type="transmembrane region" description="Helical" evidence="6">
    <location>
        <begin position="94"/>
        <end position="113"/>
    </location>
</feature>
<comment type="similarity">
    <text evidence="5">Belongs to the major facilitator superfamily. Phthalate permease family.</text>
</comment>
<dbReference type="EMBL" id="CABVHW010000001">
    <property type="protein sequence ID" value="VVN70979.1"/>
    <property type="molecule type" value="Genomic_DNA"/>
</dbReference>
<name>A0A5E6ZYQ8_PSEFL</name>
<comment type="subcellular location">
    <subcellularLocation>
        <location evidence="1">Membrane</location>
        <topology evidence="1">Multi-pass membrane protein</topology>
    </subcellularLocation>
</comment>
<dbReference type="PROSITE" id="PS50850">
    <property type="entry name" value="MFS"/>
    <property type="match status" value="1"/>
</dbReference>
<feature type="transmembrane region" description="Helical" evidence="6">
    <location>
        <begin position="376"/>
        <end position="404"/>
    </location>
</feature>
<evidence type="ECO:0000313" key="8">
    <source>
        <dbReference type="EMBL" id="VVN70979.1"/>
    </source>
</evidence>
<feature type="transmembrane region" description="Helical" evidence="6">
    <location>
        <begin position="348"/>
        <end position="369"/>
    </location>
</feature>
<dbReference type="InterPro" id="IPR000849">
    <property type="entry name" value="Sugar_P_transporter"/>
</dbReference>
<evidence type="ECO:0000256" key="4">
    <source>
        <dbReference type="ARBA" id="ARBA00023136"/>
    </source>
</evidence>
<evidence type="ECO:0000256" key="6">
    <source>
        <dbReference type="SAM" id="Phobius"/>
    </source>
</evidence>
<organism evidence="8 9">
    <name type="scientific">Pseudomonas fluorescens</name>
    <dbReference type="NCBI Taxonomy" id="294"/>
    <lineage>
        <taxon>Bacteria</taxon>
        <taxon>Pseudomonadati</taxon>
        <taxon>Pseudomonadota</taxon>
        <taxon>Gammaproteobacteria</taxon>
        <taxon>Pseudomonadales</taxon>
        <taxon>Pseudomonadaceae</taxon>
        <taxon>Pseudomonas</taxon>
    </lineage>
</organism>
<sequence length="450" mass="48809">MSVDSNLGTASLTGAVSLTERKTRTRFMILALISGGTMINYLDRSVMGIAAPSISADLGLNAAMMGLVFSAFSWTYAAAQIPGGILLDRLGTKFTYWLALTLWSLFTGLQGLAQGFLSLIGIRLLVGATEAPCFPTNSRVVAMWFPQNERARATSIYTFAEYVGLAFLTPLLFWVLHAYGWRFLLMAVGLLGILYGLVWWRKFHEPHQSTSANQAELDYIAEGGGVIDGGQKATVFSWSQIPALLKHRNMLGICLGQFACNSTNVFFLTWFPTYLVVERHMPWLKVGWIAVLPFIAASVGTLFGGWLSDAMLRRGISLSWARKLPVISGLVMASIIVSANYVESDALVVAILCVAYFAQGMSALAWMIVSDIAPKGLLGLSGGVFNLFANAAGIITPLTIGIIVTATGSFVWALAFVSSITVMGALCYLFLVKDIRRLPDIHEVQTGDLK</sequence>
<keyword evidence="4 6" id="KW-0472">Membrane</keyword>
<keyword evidence="2 6" id="KW-0812">Transmembrane</keyword>
<dbReference type="SUPFAM" id="SSF103473">
    <property type="entry name" value="MFS general substrate transporter"/>
    <property type="match status" value="1"/>
</dbReference>
<dbReference type="Pfam" id="PF07690">
    <property type="entry name" value="MFS_1"/>
    <property type="match status" value="1"/>
</dbReference>
<dbReference type="PANTHER" id="PTHR11662">
    <property type="entry name" value="SOLUTE CARRIER FAMILY 17"/>
    <property type="match status" value="1"/>
</dbReference>
<gene>
    <name evidence="8" type="primary">gudP_2</name>
    <name evidence="8" type="ORF">PS710_00424</name>
</gene>
<dbReference type="AlphaFoldDB" id="A0A5E6ZYQ8"/>
<feature type="transmembrane region" description="Helical" evidence="6">
    <location>
        <begin position="250"/>
        <end position="271"/>
    </location>
</feature>
<feature type="transmembrane region" description="Helical" evidence="6">
    <location>
        <begin position="156"/>
        <end position="175"/>
    </location>
</feature>
<dbReference type="InterPro" id="IPR050382">
    <property type="entry name" value="MFS_Na/Anion_cotransporter"/>
</dbReference>
<feature type="transmembrane region" description="Helical" evidence="6">
    <location>
        <begin position="410"/>
        <end position="431"/>
    </location>
</feature>
<evidence type="ECO:0000256" key="3">
    <source>
        <dbReference type="ARBA" id="ARBA00022989"/>
    </source>
</evidence>
<dbReference type="PIRSF" id="PIRSF002808">
    <property type="entry name" value="Hexose_phosphate_transp"/>
    <property type="match status" value="1"/>
</dbReference>
<feature type="transmembrane region" description="Helical" evidence="6">
    <location>
        <begin position="283"/>
        <end position="303"/>
    </location>
</feature>
<evidence type="ECO:0000256" key="2">
    <source>
        <dbReference type="ARBA" id="ARBA00022692"/>
    </source>
</evidence>
<dbReference type="InterPro" id="IPR020846">
    <property type="entry name" value="MFS_dom"/>
</dbReference>
<evidence type="ECO:0000313" key="9">
    <source>
        <dbReference type="Proteomes" id="UP000381093"/>
    </source>
</evidence>
<keyword evidence="3 6" id="KW-1133">Transmembrane helix</keyword>
<evidence type="ECO:0000256" key="5">
    <source>
        <dbReference type="ARBA" id="ARBA00038514"/>
    </source>
</evidence>
<dbReference type="PANTHER" id="PTHR11662:SF333">
    <property type="entry name" value="D-GALACTONATE TRANSPORTER"/>
    <property type="match status" value="1"/>
</dbReference>
<dbReference type="GO" id="GO:0016020">
    <property type="term" value="C:membrane"/>
    <property type="evidence" value="ECO:0007669"/>
    <property type="project" value="UniProtKB-SubCell"/>
</dbReference>
<feature type="transmembrane region" description="Helical" evidence="6">
    <location>
        <begin position="181"/>
        <end position="200"/>
    </location>
</feature>
<dbReference type="Gene3D" id="1.20.1250.20">
    <property type="entry name" value="MFS general substrate transporter like domains"/>
    <property type="match status" value="2"/>
</dbReference>
<evidence type="ECO:0000256" key="1">
    <source>
        <dbReference type="ARBA" id="ARBA00004141"/>
    </source>
</evidence>